<name>A0ABR8AE07_9CYAN</name>
<feature type="domain" description="SLH" evidence="1">
    <location>
        <begin position="129"/>
        <end position="193"/>
    </location>
</feature>
<dbReference type="EMBL" id="JACJQH010000035">
    <property type="protein sequence ID" value="MBD2197994.1"/>
    <property type="molecule type" value="Genomic_DNA"/>
</dbReference>
<dbReference type="RefSeq" id="WP_190545330.1">
    <property type="nucleotide sequence ID" value="NZ_CAWPNO010000068.1"/>
</dbReference>
<evidence type="ECO:0000313" key="2">
    <source>
        <dbReference type="EMBL" id="MBD2197994.1"/>
    </source>
</evidence>
<dbReference type="InterPro" id="IPR032774">
    <property type="entry name" value="WG_beta_rep"/>
</dbReference>
<dbReference type="PANTHER" id="PTHR37841">
    <property type="entry name" value="GLR2918 PROTEIN"/>
    <property type="match status" value="1"/>
</dbReference>
<organism evidence="2 3">
    <name type="scientific">Calothrix parietina FACHB-288</name>
    <dbReference type="NCBI Taxonomy" id="2692896"/>
    <lineage>
        <taxon>Bacteria</taxon>
        <taxon>Bacillati</taxon>
        <taxon>Cyanobacteriota</taxon>
        <taxon>Cyanophyceae</taxon>
        <taxon>Nostocales</taxon>
        <taxon>Calotrichaceae</taxon>
        <taxon>Calothrix</taxon>
    </lineage>
</organism>
<dbReference type="InterPro" id="IPR001119">
    <property type="entry name" value="SLH_dom"/>
</dbReference>
<dbReference type="Pfam" id="PF14903">
    <property type="entry name" value="WG_beta_rep"/>
    <property type="match status" value="6"/>
</dbReference>
<keyword evidence="3" id="KW-1185">Reference proteome</keyword>
<protein>
    <submittedName>
        <fullName evidence="2">WG repeat-containing protein</fullName>
    </submittedName>
</protein>
<proteinExistence type="predicted"/>
<accession>A0ABR8AE07</accession>
<dbReference type="Pfam" id="PF00395">
    <property type="entry name" value="SLH"/>
    <property type="match status" value="2"/>
</dbReference>
<evidence type="ECO:0000313" key="3">
    <source>
        <dbReference type="Proteomes" id="UP000658514"/>
    </source>
</evidence>
<dbReference type="Proteomes" id="UP000658514">
    <property type="component" value="Unassembled WGS sequence"/>
</dbReference>
<dbReference type="PROSITE" id="PS51272">
    <property type="entry name" value="SLH"/>
    <property type="match status" value="3"/>
</dbReference>
<evidence type="ECO:0000259" key="1">
    <source>
        <dbReference type="PROSITE" id="PS51272"/>
    </source>
</evidence>
<feature type="domain" description="SLH" evidence="1">
    <location>
        <begin position="2"/>
        <end position="65"/>
    </location>
</feature>
<sequence length="523" mass="58042">MSNSINFSDIQNHWAEKCIRELTKREVINGYPNGTFLPEKTITRAEAAAILMKAFANLPARRNPMQFSDVSPNFWAEQAIEFASAREFFQGYPDGTFKPNELLPRVQAITILVKGVDFKLVQNPDAIQPEFLDDAAEIPDYAKAAIATACQNFLAVNYPNVRRLRPNQPTTRGEFAALICQALFLWNLVPSKYVVGSDIFKIQPQFDAVEGFSDGVAWVQIGKKWGVIDKTGKIIIAPQYYEHYPFSYGLGLVTIGGKYRYIDKTGKIAIAQNVDKAFPFYEGLAAIIVNGKIGYIDTTGKIVIKPQFDSPRGLFGFANFSEGLAAVGYQEKVGFIDKSGKFIIKPQFFWADAFSDGVAFASTGSVFGFIDKSGKFTEVEKLDTVDVSSPFYDGLARFPVNGGYVFINKTGKKAFPIIFPYASNFSEGLAVVSINDKRQFIDTTGKFVLQNKFDSVSDFNDGVAWVSIGEKQSYINRNGNLLIKPRYFAYFNAFSEGLAGVFVGGQLNSQNFVGKWGYVAKTK</sequence>
<dbReference type="PANTHER" id="PTHR37841:SF1">
    <property type="entry name" value="DUF3298 DOMAIN-CONTAINING PROTEIN"/>
    <property type="match status" value="1"/>
</dbReference>
<gene>
    <name evidence="2" type="ORF">H6G24_21185</name>
</gene>
<dbReference type="SUPFAM" id="SSF69360">
    <property type="entry name" value="Cell wall binding repeat"/>
    <property type="match status" value="2"/>
</dbReference>
<reference evidence="2 3" key="1">
    <citation type="journal article" date="2020" name="ISME J.">
        <title>Comparative genomics reveals insights into cyanobacterial evolution and habitat adaptation.</title>
        <authorList>
            <person name="Chen M.Y."/>
            <person name="Teng W.K."/>
            <person name="Zhao L."/>
            <person name="Hu C.X."/>
            <person name="Zhou Y.K."/>
            <person name="Han B.P."/>
            <person name="Song L.R."/>
            <person name="Shu W.S."/>
        </authorList>
    </citation>
    <scope>NUCLEOTIDE SEQUENCE [LARGE SCALE GENOMIC DNA]</scope>
    <source>
        <strain evidence="2 3">FACHB-288</strain>
    </source>
</reference>
<feature type="domain" description="SLH" evidence="1">
    <location>
        <begin position="66"/>
        <end position="126"/>
    </location>
</feature>
<comment type="caution">
    <text evidence="2">The sequence shown here is derived from an EMBL/GenBank/DDBJ whole genome shotgun (WGS) entry which is preliminary data.</text>
</comment>